<keyword evidence="3" id="KW-1003">Cell membrane</keyword>
<dbReference type="Pfam" id="PF02308">
    <property type="entry name" value="MgtC"/>
    <property type="match status" value="1"/>
</dbReference>
<dbReference type="AlphaFoldDB" id="A0A437N3W3"/>
<sequence length="229" mass="24448">MMLIAPSWWETATHILSLGAAYALALPVGWDREKDERSAGIRTFPLVAIASCGFVLVGIAILGRTSPAQARILEGLITGVGFIGGGAILKHRGKASGTATAASLWATGALGAAVGYGLYDIAVVTLMMVAPMAVLMLLFMRHMYRSNTANGIVAGLAIAVFAFGWFGMRGQIAVGDEQLVRAMIPHHSGAILMCRQAKLSDPEVVNLCRNIIQSQEREIADMKRIEQRL</sequence>
<feature type="domain" description="DUF305" evidence="9">
    <location>
        <begin position="176"/>
        <end position="225"/>
    </location>
</feature>
<dbReference type="Gene3D" id="1.20.1260.10">
    <property type="match status" value="1"/>
</dbReference>
<dbReference type="PRINTS" id="PR01837">
    <property type="entry name" value="MGTCSAPBPROT"/>
</dbReference>
<dbReference type="InterPro" id="IPR049177">
    <property type="entry name" value="MgtC_SapB_SrpB_YhiD_N"/>
</dbReference>
<evidence type="ECO:0000313" key="11">
    <source>
        <dbReference type="Proteomes" id="UP000282837"/>
    </source>
</evidence>
<comment type="caution">
    <text evidence="10">The sequence shown here is derived from an EMBL/GenBank/DDBJ whole genome shotgun (WGS) entry which is preliminary data.</text>
</comment>
<dbReference type="PANTHER" id="PTHR33778:SF1">
    <property type="entry name" value="MAGNESIUM TRANSPORTER YHID-RELATED"/>
    <property type="match status" value="1"/>
</dbReference>
<keyword evidence="4 7" id="KW-0812">Transmembrane</keyword>
<feature type="transmembrane region" description="Helical" evidence="7">
    <location>
        <begin position="151"/>
        <end position="168"/>
    </location>
</feature>
<dbReference type="Pfam" id="PF03713">
    <property type="entry name" value="DUF305"/>
    <property type="match status" value="1"/>
</dbReference>
<proteinExistence type="inferred from homology"/>
<dbReference type="InterPro" id="IPR012347">
    <property type="entry name" value="Ferritin-like"/>
</dbReference>
<reference evidence="10 11" key="1">
    <citation type="submission" date="2019-01" db="EMBL/GenBank/DDBJ databases">
        <authorList>
            <person name="Chen W.-M."/>
        </authorList>
    </citation>
    <scope>NUCLEOTIDE SEQUENCE [LARGE SCALE GENOMIC DNA]</scope>
    <source>
        <strain evidence="10 11">FSY-9</strain>
    </source>
</reference>
<accession>A0A437N3W3</accession>
<dbReference type="InterPro" id="IPR003416">
    <property type="entry name" value="MgtC/SapB/SrpB/YhiD_fam"/>
</dbReference>
<dbReference type="OrthoDB" id="9811198at2"/>
<dbReference type="Proteomes" id="UP000282837">
    <property type="component" value="Unassembled WGS sequence"/>
</dbReference>
<dbReference type="PANTHER" id="PTHR33778">
    <property type="entry name" value="PROTEIN MGTC"/>
    <property type="match status" value="1"/>
</dbReference>
<feature type="transmembrane region" description="Helical" evidence="7">
    <location>
        <begin position="42"/>
        <end position="62"/>
    </location>
</feature>
<keyword evidence="6 7" id="KW-0472">Membrane</keyword>
<feature type="domain" description="MgtC/SapB/SrpB/YhiD N-terminal" evidence="8">
    <location>
        <begin position="18"/>
        <end position="135"/>
    </location>
</feature>
<evidence type="ECO:0000259" key="8">
    <source>
        <dbReference type="Pfam" id="PF02308"/>
    </source>
</evidence>
<protein>
    <recommendedName>
        <fullName evidence="7">Protein MgtC</fullName>
    </recommendedName>
</protein>
<comment type="similarity">
    <text evidence="2 7">Belongs to the MgtC/SapB family.</text>
</comment>
<keyword evidence="11" id="KW-1185">Reference proteome</keyword>
<evidence type="ECO:0000256" key="4">
    <source>
        <dbReference type="ARBA" id="ARBA00022692"/>
    </source>
</evidence>
<evidence type="ECO:0000256" key="1">
    <source>
        <dbReference type="ARBA" id="ARBA00004651"/>
    </source>
</evidence>
<dbReference type="GO" id="GO:0005886">
    <property type="term" value="C:plasma membrane"/>
    <property type="evidence" value="ECO:0007669"/>
    <property type="project" value="UniProtKB-SubCell"/>
</dbReference>
<evidence type="ECO:0000256" key="7">
    <source>
        <dbReference type="RuleBase" id="RU365041"/>
    </source>
</evidence>
<evidence type="ECO:0000256" key="5">
    <source>
        <dbReference type="ARBA" id="ARBA00022989"/>
    </source>
</evidence>
<evidence type="ECO:0000256" key="6">
    <source>
        <dbReference type="ARBA" id="ARBA00023136"/>
    </source>
</evidence>
<dbReference type="InterPro" id="IPR005183">
    <property type="entry name" value="DUF305_CopM-like"/>
</dbReference>
<feature type="transmembrane region" description="Helical" evidence="7">
    <location>
        <begin position="68"/>
        <end position="89"/>
    </location>
</feature>
<comment type="subcellular location">
    <subcellularLocation>
        <location evidence="7">Cell inner membrane</location>
        <topology evidence="7">Multi-pass membrane protein</topology>
    </subcellularLocation>
    <subcellularLocation>
        <location evidence="1">Cell membrane</location>
        <topology evidence="1">Multi-pass membrane protein</topology>
    </subcellularLocation>
</comment>
<name>A0A437N3W3_9SPHN</name>
<feature type="transmembrane region" description="Helical" evidence="7">
    <location>
        <begin position="12"/>
        <end position="30"/>
    </location>
</feature>
<evidence type="ECO:0000259" key="9">
    <source>
        <dbReference type="Pfam" id="PF03713"/>
    </source>
</evidence>
<evidence type="ECO:0000313" key="10">
    <source>
        <dbReference type="EMBL" id="RVU04591.1"/>
    </source>
</evidence>
<keyword evidence="7" id="KW-0997">Cell inner membrane</keyword>
<gene>
    <name evidence="10" type="ORF">EOE18_10460</name>
</gene>
<dbReference type="EMBL" id="SACO01000007">
    <property type="protein sequence ID" value="RVU04591.1"/>
    <property type="molecule type" value="Genomic_DNA"/>
</dbReference>
<keyword evidence="5 7" id="KW-1133">Transmembrane helix</keyword>
<evidence type="ECO:0000256" key="2">
    <source>
        <dbReference type="ARBA" id="ARBA00009298"/>
    </source>
</evidence>
<feature type="transmembrane region" description="Helical" evidence="7">
    <location>
        <begin position="121"/>
        <end position="139"/>
    </location>
</feature>
<organism evidence="10 11">
    <name type="scientific">Novosphingobium umbonatum</name>
    <dbReference type="NCBI Taxonomy" id="1908524"/>
    <lineage>
        <taxon>Bacteria</taxon>
        <taxon>Pseudomonadati</taxon>
        <taxon>Pseudomonadota</taxon>
        <taxon>Alphaproteobacteria</taxon>
        <taxon>Sphingomonadales</taxon>
        <taxon>Sphingomonadaceae</taxon>
        <taxon>Novosphingobium</taxon>
    </lineage>
</organism>
<evidence type="ECO:0000256" key="3">
    <source>
        <dbReference type="ARBA" id="ARBA00022475"/>
    </source>
</evidence>